<accession>A0A8S3EZF4</accession>
<organism evidence="1 2">
    <name type="scientific">Rotaria magnacalcarata</name>
    <dbReference type="NCBI Taxonomy" id="392030"/>
    <lineage>
        <taxon>Eukaryota</taxon>
        <taxon>Metazoa</taxon>
        <taxon>Spiralia</taxon>
        <taxon>Gnathifera</taxon>
        <taxon>Rotifera</taxon>
        <taxon>Eurotatoria</taxon>
        <taxon>Bdelloidea</taxon>
        <taxon>Philodinida</taxon>
        <taxon>Philodinidae</taxon>
        <taxon>Rotaria</taxon>
    </lineage>
</organism>
<name>A0A8S3EZF4_9BILA</name>
<comment type="caution">
    <text evidence="1">The sequence shown here is derived from an EMBL/GenBank/DDBJ whole genome shotgun (WGS) entry which is preliminary data.</text>
</comment>
<proteinExistence type="predicted"/>
<dbReference type="AlphaFoldDB" id="A0A8S3EZF4"/>
<dbReference type="Proteomes" id="UP000681967">
    <property type="component" value="Unassembled WGS sequence"/>
</dbReference>
<gene>
    <name evidence="1" type="ORF">BYL167_LOCUS62990</name>
</gene>
<feature type="non-terminal residue" evidence="1">
    <location>
        <position position="69"/>
    </location>
</feature>
<reference evidence="1" key="1">
    <citation type="submission" date="2021-02" db="EMBL/GenBank/DDBJ databases">
        <authorList>
            <person name="Nowell W R."/>
        </authorList>
    </citation>
    <scope>NUCLEOTIDE SEQUENCE</scope>
</reference>
<dbReference type="EMBL" id="CAJOBH010235720">
    <property type="protein sequence ID" value="CAF5089793.1"/>
    <property type="molecule type" value="Genomic_DNA"/>
</dbReference>
<evidence type="ECO:0000313" key="2">
    <source>
        <dbReference type="Proteomes" id="UP000681967"/>
    </source>
</evidence>
<protein>
    <submittedName>
        <fullName evidence="1">Uncharacterized protein</fullName>
    </submittedName>
</protein>
<evidence type="ECO:0000313" key="1">
    <source>
        <dbReference type="EMBL" id="CAF5089793.1"/>
    </source>
</evidence>
<sequence length="69" mass="7833">MSTKTYFVDHINNTRYPLNGVIRSDTPSTVTVSSALFRDHTLLSAEQLPPKVDLRPDLTTIENQWQTNS</sequence>